<evidence type="ECO:0000313" key="10">
    <source>
        <dbReference type="Proteomes" id="UP000247099"/>
    </source>
</evidence>
<comment type="caution">
    <text evidence="9">The sequence shown here is derived from an EMBL/GenBank/DDBJ whole genome shotgun (WGS) entry which is preliminary data.</text>
</comment>
<proteinExistence type="predicted"/>
<dbReference type="Pfam" id="PF09721">
    <property type="entry name" value="Exosortase_EpsH"/>
    <property type="match status" value="1"/>
</dbReference>
<protein>
    <submittedName>
        <fullName evidence="9">Exosortase</fullName>
    </submittedName>
</protein>
<dbReference type="GO" id="GO:0005886">
    <property type="term" value="C:plasma membrane"/>
    <property type="evidence" value="ECO:0007669"/>
    <property type="project" value="UniProtKB-SubCell"/>
</dbReference>
<feature type="transmembrane region" description="Helical" evidence="8">
    <location>
        <begin position="257"/>
        <end position="277"/>
    </location>
</feature>
<keyword evidence="5" id="KW-0378">Hydrolase</keyword>
<dbReference type="RefSeq" id="WP_110131283.1">
    <property type="nucleotide sequence ID" value="NZ_QHJQ01000006.1"/>
</dbReference>
<evidence type="ECO:0000256" key="1">
    <source>
        <dbReference type="ARBA" id="ARBA00004651"/>
    </source>
</evidence>
<dbReference type="InParanoid" id="A0A317ZJ57"/>
<evidence type="ECO:0000256" key="4">
    <source>
        <dbReference type="ARBA" id="ARBA00022692"/>
    </source>
</evidence>
<evidence type="ECO:0000256" key="5">
    <source>
        <dbReference type="ARBA" id="ARBA00022801"/>
    </source>
</evidence>
<evidence type="ECO:0000256" key="6">
    <source>
        <dbReference type="ARBA" id="ARBA00022989"/>
    </source>
</evidence>
<evidence type="ECO:0000256" key="7">
    <source>
        <dbReference type="ARBA" id="ARBA00023136"/>
    </source>
</evidence>
<gene>
    <name evidence="9" type="ORF">DDZ13_09830</name>
</gene>
<evidence type="ECO:0000256" key="8">
    <source>
        <dbReference type="SAM" id="Phobius"/>
    </source>
</evidence>
<keyword evidence="2" id="KW-1003">Cell membrane</keyword>
<name>A0A317ZJ57_9BACT</name>
<keyword evidence="10" id="KW-1185">Reference proteome</keyword>
<organism evidence="9 10">
    <name type="scientific">Coraliomargarita sinensis</name>
    <dbReference type="NCBI Taxonomy" id="2174842"/>
    <lineage>
        <taxon>Bacteria</taxon>
        <taxon>Pseudomonadati</taxon>
        <taxon>Verrucomicrobiota</taxon>
        <taxon>Opitutia</taxon>
        <taxon>Puniceicoccales</taxon>
        <taxon>Coraliomargaritaceae</taxon>
        <taxon>Coraliomargarita</taxon>
    </lineage>
</organism>
<feature type="transmembrane region" description="Helical" evidence="8">
    <location>
        <begin position="186"/>
        <end position="207"/>
    </location>
</feature>
<keyword evidence="4 8" id="KW-0812">Transmembrane</keyword>
<dbReference type="NCBIfam" id="TIGR04178">
    <property type="entry name" value="exo_archaeo"/>
    <property type="match status" value="1"/>
</dbReference>
<keyword evidence="6 8" id="KW-1133">Transmembrane helix</keyword>
<feature type="transmembrane region" description="Helical" evidence="8">
    <location>
        <begin position="16"/>
        <end position="33"/>
    </location>
</feature>
<dbReference type="Proteomes" id="UP000247099">
    <property type="component" value="Unassembled WGS sequence"/>
</dbReference>
<feature type="transmembrane region" description="Helical" evidence="8">
    <location>
        <begin position="308"/>
        <end position="328"/>
    </location>
</feature>
<dbReference type="GO" id="GO:0008233">
    <property type="term" value="F:peptidase activity"/>
    <property type="evidence" value="ECO:0007669"/>
    <property type="project" value="UniProtKB-KW"/>
</dbReference>
<dbReference type="InterPro" id="IPR019127">
    <property type="entry name" value="Exosortase"/>
</dbReference>
<feature type="transmembrane region" description="Helical" evidence="8">
    <location>
        <begin position="232"/>
        <end position="250"/>
    </location>
</feature>
<keyword evidence="7 8" id="KW-0472">Membrane</keyword>
<keyword evidence="3" id="KW-0645">Protease</keyword>
<feature type="transmembrane region" description="Helical" evidence="8">
    <location>
        <begin position="126"/>
        <end position="143"/>
    </location>
</feature>
<dbReference type="GO" id="GO:0006508">
    <property type="term" value="P:proteolysis"/>
    <property type="evidence" value="ECO:0007669"/>
    <property type="project" value="UniProtKB-KW"/>
</dbReference>
<feature type="transmembrane region" description="Helical" evidence="8">
    <location>
        <begin position="45"/>
        <end position="63"/>
    </location>
</feature>
<comment type="subcellular location">
    <subcellularLocation>
        <location evidence="1">Cell membrane</location>
        <topology evidence="1">Multi-pass membrane protein</topology>
    </subcellularLocation>
</comment>
<accession>A0A317ZJ57</accession>
<dbReference type="OrthoDB" id="181186at2"/>
<dbReference type="EMBL" id="QHJQ01000006">
    <property type="protein sequence ID" value="PXA03928.1"/>
    <property type="molecule type" value="Genomic_DNA"/>
</dbReference>
<dbReference type="InterPro" id="IPR026392">
    <property type="entry name" value="Exo/Archaeosortase_dom"/>
</dbReference>
<reference evidence="9 10" key="1">
    <citation type="submission" date="2018-05" db="EMBL/GenBank/DDBJ databases">
        <title>Coraliomargarita sinensis sp. nov., isolated from a marine solar saltern.</title>
        <authorList>
            <person name="Zhou L.Y."/>
        </authorList>
    </citation>
    <scope>NUCLEOTIDE SEQUENCE [LARGE SCALE GENOMIC DNA]</scope>
    <source>
        <strain evidence="9 10">WN38</strain>
    </source>
</reference>
<evidence type="ECO:0000256" key="3">
    <source>
        <dbReference type="ARBA" id="ARBA00022670"/>
    </source>
</evidence>
<feature type="transmembrane region" description="Helical" evidence="8">
    <location>
        <begin position="155"/>
        <end position="174"/>
    </location>
</feature>
<evidence type="ECO:0000256" key="2">
    <source>
        <dbReference type="ARBA" id="ARBA00022475"/>
    </source>
</evidence>
<dbReference type="AlphaFoldDB" id="A0A317ZJ57"/>
<sequence>MSDSSENFSFKSLPRSHIAAAFILLGFAALMVWDQLFWWANNEDYSFGFLVPFFVGYVLYSRWPVVRSYLFRGAAPEEEPAPASSPQSVTRTLEWVAVVGFLGSLMLFGIGMLIRMATGPQNPASLAVAMSFAGLLLSSVFIFSKETVDGKRMSLGARFSLTLLFVFPALIWLLSAPMVAVLDNKIRVFLMNKVTVVVFGVFDFMGYELERRGNVLILPEGSVGVEEACSGIRSLTGCLFAGSFFGAVFLKQFWKKALMVALAMGLAVLMNLIRSMFLTIWSYHYGPNAIDAEWSLPVIGDIGTVHDVTGLLIMVATCFGLMCFLPIFNYKLPEFDDDFEEGVQPHAGGAPKDD</sequence>
<feature type="transmembrane region" description="Helical" evidence="8">
    <location>
        <begin position="95"/>
        <end position="114"/>
    </location>
</feature>
<evidence type="ECO:0000313" key="9">
    <source>
        <dbReference type="EMBL" id="PXA03928.1"/>
    </source>
</evidence>